<dbReference type="EMBL" id="CP000828">
    <property type="protein sequence ID" value="ABW26606.1"/>
    <property type="molecule type" value="Genomic_DNA"/>
</dbReference>
<dbReference type="PANTHER" id="PTHR43792:SF8">
    <property type="entry name" value="[RIBOSOMAL PROTEIN US5]-ALANINE N-ACETYLTRANSFERASE"/>
    <property type="match status" value="1"/>
</dbReference>
<organism evidence="5 6">
    <name type="scientific">Acaryochloris marina (strain MBIC 11017)</name>
    <dbReference type="NCBI Taxonomy" id="329726"/>
    <lineage>
        <taxon>Bacteria</taxon>
        <taxon>Bacillati</taxon>
        <taxon>Cyanobacteriota</taxon>
        <taxon>Cyanophyceae</taxon>
        <taxon>Acaryochloridales</taxon>
        <taxon>Acaryochloridaceae</taxon>
        <taxon>Acaryochloris</taxon>
    </lineage>
</organism>
<dbReference type="SUPFAM" id="SSF55729">
    <property type="entry name" value="Acyl-CoA N-acyltransferases (Nat)"/>
    <property type="match status" value="1"/>
</dbReference>
<gene>
    <name evidence="5" type="ordered locus">AM1_1582</name>
</gene>
<evidence type="ECO:0000313" key="6">
    <source>
        <dbReference type="Proteomes" id="UP000000268"/>
    </source>
</evidence>
<name>B0CA19_ACAM1</name>
<dbReference type="InterPro" id="IPR051531">
    <property type="entry name" value="N-acetyltransferase"/>
</dbReference>
<feature type="domain" description="N-acetyltransferase" evidence="4">
    <location>
        <begin position="12"/>
        <end position="166"/>
    </location>
</feature>
<dbReference type="HOGENOM" id="CLU_013985_3_6_3"/>
<dbReference type="InterPro" id="IPR000182">
    <property type="entry name" value="GNAT_dom"/>
</dbReference>
<evidence type="ECO:0000256" key="3">
    <source>
        <dbReference type="ARBA" id="ARBA00038502"/>
    </source>
</evidence>
<accession>B0CA19</accession>
<evidence type="ECO:0000313" key="5">
    <source>
        <dbReference type="EMBL" id="ABW26606.1"/>
    </source>
</evidence>
<dbReference type="eggNOG" id="COG1670">
    <property type="taxonomic scope" value="Bacteria"/>
</dbReference>
<dbReference type="Pfam" id="PF13302">
    <property type="entry name" value="Acetyltransf_3"/>
    <property type="match status" value="1"/>
</dbReference>
<dbReference type="STRING" id="329726.AM1_1582"/>
<evidence type="ECO:0000259" key="4">
    <source>
        <dbReference type="PROSITE" id="PS51186"/>
    </source>
</evidence>
<reference evidence="5 6" key="1">
    <citation type="journal article" date="2008" name="Proc. Natl. Acad. Sci. U.S.A.">
        <title>Niche adaptation and genome expansion in the chlorophyll d-producing cyanobacterium Acaryochloris marina.</title>
        <authorList>
            <person name="Swingley W.D."/>
            <person name="Chen M."/>
            <person name="Cheung P.C."/>
            <person name="Conrad A.L."/>
            <person name="Dejesa L.C."/>
            <person name="Hao J."/>
            <person name="Honchak B.M."/>
            <person name="Karbach L.E."/>
            <person name="Kurdoglu A."/>
            <person name="Lahiri S."/>
            <person name="Mastrian S.D."/>
            <person name="Miyashita H."/>
            <person name="Page L."/>
            <person name="Ramakrishna P."/>
            <person name="Satoh S."/>
            <person name="Sattley W.M."/>
            <person name="Shimada Y."/>
            <person name="Taylor H.L."/>
            <person name="Tomo T."/>
            <person name="Tsuchiya T."/>
            <person name="Wang Z.T."/>
            <person name="Raymond J."/>
            <person name="Mimuro M."/>
            <person name="Blankenship R.E."/>
            <person name="Touchman J.W."/>
        </authorList>
    </citation>
    <scope>NUCLEOTIDE SEQUENCE [LARGE SCALE GENOMIC DNA]</scope>
    <source>
        <strain evidence="6">MBIC 11017</strain>
    </source>
</reference>
<sequence length="178" mass="20950">MVIPTTLCTQRLTLEPLTLADTQAIYTIAKERQSIEDFQYVARSVDDVKAWLEPSYHEPTQLVWVIRKQGQTIGLFEVCFEAEYSDLEDKVCRIGYFLDFRHHNQGYATEVLLAVRDWLFRDTDVERIEAGVTLRNIPSYRVLEKAGFIREKIVEGNWEWYGKFYDSAYYFLTKISIL</sequence>
<keyword evidence="2" id="KW-0012">Acyltransferase</keyword>
<dbReference type="AlphaFoldDB" id="B0CA19"/>
<dbReference type="OrthoDB" id="9785602at2"/>
<evidence type="ECO:0000256" key="1">
    <source>
        <dbReference type="ARBA" id="ARBA00022679"/>
    </source>
</evidence>
<evidence type="ECO:0000256" key="2">
    <source>
        <dbReference type="ARBA" id="ARBA00023315"/>
    </source>
</evidence>
<protein>
    <submittedName>
        <fullName evidence="5">GCN5-related N-acetyltransferase, putative</fullName>
    </submittedName>
</protein>
<proteinExistence type="inferred from homology"/>
<dbReference type="PROSITE" id="PS51186">
    <property type="entry name" value="GNAT"/>
    <property type="match status" value="1"/>
</dbReference>
<keyword evidence="6" id="KW-1185">Reference proteome</keyword>
<dbReference type="PANTHER" id="PTHR43792">
    <property type="entry name" value="GNAT FAMILY, PUTATIVE (AFU_ORTHOLOGUE AFUA_3G00765)-RELATED-RELATED"/>
    <property type="match status" value="1"/>
</dbReference>
<dbReference type="GO" id="GO:0016747">
    <property type="term" value="F:acyltransferase activity, transferring groups other than amino-acyl groups"/>
    <property type="evidence" value="ECO:0007669"/>
    <property type="project" value="InterPro"/>
</dbReference>
<dbReference type="Proteomes" id="UP000000268">
    <property type="component" value="Chromosome"/>
</dbReference>
<dbReference type="Gene3D" id="3.40.630.30">
    <property type="match status" value="1"/>
</dbReference>
<dbReference type="RefSeq" id="WP_012162130.1">
    <property type="nucleotide sequence ID" value="NC_009925.1"/>
</dbReference>
<dbReference type="InterPro" id="IPR016181">
    <property type="entry name" value="Acyl_CoA_acyltransferase"/>
</dbReference>
<comment type="similarity">
    <text evidence="3">Belongs to the acetyltransferase family. RimJ subfamily.</text>
</comment>
<keyword evidence="1 5" id="KW-0808">Transferase</keyword>
<dbReference type="KEGG" id="amr:AM1_1582"/>